<sequence>MRSKQIETISFKLDEQTTDKLKAIALQSNISHHGAARAIIITALCSSPAEASTTSLPGASGELKADLSYLNSHLEQITSALAAQSKFSSLLAILLLVNMGVASEEAENAVSELLEASRW</sequence>
<accession>A0A951QD36</accession>
<protein>
    <submittedName>
        <fullName evidence="1">Uncharacterized protein</fullName>
    </submittedName>
</protein>
<comment type="caution">
    <text evidence="1">The sequence shown here is derived from an EMBL/GenBank/DDBJ whole genome shotgun (WGS) entry which is preliminary data.</text>
</comment>
<dbReference type="EMBL" id="JAHHHD010000019">
    <property type="protein sequence ID" value="MBW4660265.1"/>
    <property type="molecule type" value="Genomic_DNA"/>
</dbReference>
<dbReference type="Proteomes" id="UP000757435">
    <property type="component" value="Unassembled WGS sequence"/>
</dbReference>
<dbReference type="AlphaFoldDB" id="A0A951QD36"/>
<reference evidence="1" key="1">
    <citation type="submission" date="2021-05" db="EMBL/GenBank/DDBJ databases">
        <authorList>
            <person name="Pietrasiak N."/>
            <person name="Ward R."/>
            <person name="Stajich J.E."/>
            <person name="Kurbessoian T."/>
        </authorList>
    </citation>
    <scope>NUCLEOTIDE SEQUENCE</scope>
    <source>
        <strain evidence="1">UHER 2000/2452</strain>
    </source>
</reference>
<gene>
    <name evidence="1" type="ORF">KME15_16440</name>
</gene>
<evidence type="ECO:0000313" key="1">
    <source>
        <dbReference type="EMBL" id="MBW4660265.1"/>
    </source>
</evidence>
<organism evidence="1 2">
    <name type="scientific">Drouetiella hepatica Uher 2000/2452</name>
    <dbReference type="NCBI Taxonomy" id="904376"/>
    <lineage>
        <taxon>Bacteria</taxon>
        <taxon>Bacillati</taxon>
        <taxon>Cyanobacteriota</taxon>
        <taxon>Cyanophyceae</taxon>
        <taxon>Oculatellales</taxon>
        <taxon>Oculatellaceae</taxon>
        <taxon>Drouetiella</taxon>
    </lineage>
</organism>
<reference evidence="1" key="2">
    <citation type="journal article" date="2022" name="Microbiol. Resour. Announc.">
        <title>Metagenome Sequencing to Explore Phylogenomics of Terrestrial Cyanobacteria.</title>
        <authorList>
            <person name="Ward R.D."/>
            <person name="Stajich J.E."/>
            <person name="Johansen J.R."/>
            <person name="Huntemann M."/>
            <person name="Clum A."/>
            <person name="Foster B."/>
            <person name="Foster B."/>
            <person name="Roux S."/>
            <person name="Palaniappan K."/>
            <person name="Varghese N."/>
            <person name="Mukherjee S."/>
            <person name="Reddy T.B.K."/>
            <person name="Daum C."/>
            <person name="Copeland A."/>
            <person name="Chen I.A."/>
            <person name="Ivanova N.N."/>
            <person name="Kyrpides N.C."/>
            <person name="Shapiro N."/>
            <person name="Eloe-Fadrosh E.A."/>
            <person name="Pietrasiak N."/>
        </authorList>
    </citation>
    <scope>NUCLEOTIDE SEQUENCE</scope>
    <source>
        <strain evidence="1">UHER 2000/2452</strain>
    </source>
</reference>
<proteinExistence type="predicted"/>
<evidence type="ECO:0000313" key="2">
    <source>
        <dbReference type="Proteomes" id="UP000757435"/>
    </source>
</evidence>
<name>A0A951QD36_9CYAN</name>